<dbReference type="InterPro" id="IPR005545">
    <property type="entry name" value="YCII"/>
</dbReference>
<feature type="domain" description="YCII-related" evidence="2">
    <location>
        <begin position="7"/>
        <end position="110"/>
    </location>
</feature>
<sequence>MVIVKATAASEAGIEATEQELVDMLAFNEELVKAGVLLAGEGLYPSSRGARVFFDGDERTVVDGPFTETKELIAGFWLLDVKSLEECVEWVKRVPNTSGGHSQIEVRQVIESEDFANAPQELVDRENELRAQQGYPTARG</sequence>
<reference evidence="3 4" key="1">
    <citation type="submission" date="2023-07" db="EMBL/GenBank/DDBJ databases">
        <title>Sequencing the genomes of 1000 actinobacteria strains.</title>
        <authorList>
            <person name="Klenk H.-P."/>
        </authorList>
    </citation>
    <scope>NUCLEOTIDE SEQUENCE [LARGE SCALE GENOMIC DNA]</scope>
    <source>
        <strain evidence="3 4">DSM 43749</strain>
    </source>
</reference>
<keyword evidence="4" id="KW-1185">Reference proteome</keyword>
<dbReference type="PANTHER" id="PTHR35174">
    <property type="entry name" value="BLL7171 PROTEIN-RELATED"/>
    <property type="match status" value="1"/>
</dbReference>
<evidence type="ECO:0000313" key="3">
    <source>
        <dbReference type="EMBL" id="MDR6596416.1"/>
    </source>
</evidence>
<dbReference type="Gene3D" id="3.30.70.1060">
    <property type="entry name" value="Dimeric alpha+beta barrel"/>
    <property type="match status" value="1"/>
</dbReference>
<evidence type="ECO:0000256" key="1">
    <source>
        <dbReference type="ARBA" id="ARBA00007689"/>
    </source>
</evidence>
<dbReference type="Proteomes" id="UP001268819">
    <property type="component" value="Unassembled WGS sequence"/>
</dbReference>
<dbReference type="InterPro" id="IPR011008">
    <property type="entry name" value="Dimeric_a/b-barrel"/>
</dbReference>
<dbReference type="EMBL" id="JAVDSG010000001">
    <property type="protein sequence ID" value="MDR6596416.1"/>
    <property type="molecule type" value="Genomic_DNA"/>
</dbReference>
<organism evidence="3 4">
    <name type="scientific">Saccharothrix longispora</name>
    <dbReference type="NCBI Taxonomy" id="33920"/>
    <lineage>
        <taxon>Bacteria</taxon>
        <taxon>Bacillati</taxon>
        <taxon>Actinomycetota</taxon>
        <taxon>Actinomycetes</taxon>
        <taxon>Pseudonocardiales</taxon>
        <taxon>Pseudonocardiaceae</taxon>
        <taxon>Saccharothrix</taxon>
    </lineage>
</organism>
<dbReference type="Pfam" id="PF03795">
    <property type="entry name" value="YCII"/>
    <property type="match status" value="1"/>
</dbReference>
<evidence type="ECO:0000313" key="4">
    <source>
        <dbReference type="Proteomes" id="UP001268819"/>
    </source>
</evidence>
<accession>A0ABU1Q0J2</accession>
<gene>
    <name evidence="3" type="ORF">J2S66_004800</name>
</gene>
<protein>
    <recommendedName>
        <fullName evidence="2">YCII-related domain-containing protein</fullName>
    </recommendedName>
</protein>
<comment type="similarity">
    <text evidence="1">Belongs to the YciI family.</text>
</comment>
<dbReference type="PANTHER" id="PTHR35174:SF4">
    <property type="entry name" value="BLL7163 PROTEIN"/>
    <property type="match status" value="1"/>
</dbReference>
<evidence type="ECO:0000259" key="2">
    <source>
        <dbReference type="Pfam" id="PF03795"/>
    </source>
</evidence>
<proteinExistence type="inferred from homology"/>
<name>A0ABU1Q0J2_9PSEU</name>
<comment type="caution">
    <text evidence="3">The sequence shown here is derived from an EMBL/GenBank/DDBJ whole genome shotgun (WGS) entry which is preliminary data.</text>
</comment>
<dbReference type="SUPFAM" id="SSF54909">
    <property type="entry name" value="Dimeric alpha+beta barrel"/>
    <property type="match status" value="1"/>
</dbReference>